<dbReference type="PANTHER" id="PTHR31096">
    <property type="entry name" value="ACT DOMAIN-CONTAINING PROTEIN ACR4-RELATED"/>
    <property type="match status" value="1"/>
</dbReference>
<dbReference type="GO" id="GO:0016597">
    <property type="term" value="F:amino acid binding"/>
    <property type="evidence" value="ECO:0007669"/>
    <property type="project" value="UniProtKB-UniRule"/>
</dbReference>
<keyword evidence="4" id="KW-1185">Reference proteome</keyword>
<proteinExistence type="predicted"/>
<dbReference type="Proteomes" id="UP001374535">
    <property type="component" value="Chromosome 1"/>
</dbReference>
<protein>
    <recommendedName>
        <fullName evidence="2">ACT domain-containing protein ACR</fullName>
    </recommendedName>
    <alternativeName>
        <fullName evidence="2">Protein ACT DOMAIN REPEATS</fullName>
    </alternativeName>
</protein>
<dbReference type="SUPFAM" id="SSF55021">
    <property type="entry name" value="ACT-like"/>
    <property type="match status" value="1"/>
</dbReference>
<dbReference type="CDD" id="cd04873">
    <property type="entry name" value="ACT_UUR-ACR-like"/>
    <property type="match status" value="1"/>
</dbReference>
<dbReference type="InterPro" id="IPR040217">
    <property type="entry name" value="ACR1-12"/>
</dbReference>
<evidence type="ECO:0000313" key="3">
    <source>
        <dbReference type="EMBL" id="WVZ22337.1"/>
    </source>
</evidence>
<dbReference type="InterPro" id="IPR045865">
    <property type="entry name" value="ACT-like_dom_sf"/>
</dbReference>
<organism evidence="3 4">
    <name type="scientific">Vigna mungo</name>
    <name type="common">Black gram</name>
    <name type="synonym">Phaseolus mungo</name>
    <dbReference type="NCBI Taxonomy" id="3915"/>
    <lineage>
        <taxon>Eukaryota</taxon>
        <taxon>Viridiplantae</taxon>
        <taxon>Streptophyta</taxon>
        <taxon>Embryophyta</taxon>
        <taxon>Tracheophyta</taxon>
        <taxon>Spermatophyta</taxon>
        <taxon>Magnoliopsida</taxon>
        <taxon>eudicotyledons</taxon>
        <taxon>Gunneridae</taxon>
        <taxon>Pentapetalae</taxon>
        <taxon>rosids</taxon>
        <taxon>fabids</taxon>
        <taxon>Fabales</taxon>
        <taxon>Fabaceae</taxon>
        <taxon>Papilionoideae</taxon>
        <taxon>50 kb inversion clade</taxon>
        <taxon>NPAAA clade</taxon>
        <taxon>indigoferoid/millettioid clade</taxon>
        <taxon>Phaseoleae</taxon>
        <taxon>Vigna</taxon>
    </lineage>
</organism>
<comment type="function">
    <text evidence="2">Binds amino acids.</text>
</comment>
<evidence type="ECO:0000313" key="4">
    <source>
        <dbReference type="Proteomes" id="UP001374535"/>
    </source>
</evidence>
<gene>
    <name evidence="3" type="ORF">V8G54_000881</name>
</gene>
<name>A0AAQ3S9D0_VIGMU</name>
<dbReference type="EMBL" id="CP144700">
    <property type="protein sequence ID" value="WVZ22337.1"/>
    <property type="molecule type" value="Genomic_DNA"/>
</dbReference>
<reference evidence="3 4" key="1">
    <citation type="journal article" date="2023" name="Life. Sci Alliance">
        <title>Evolutionary insights into 3D genome organization and epigenetic landscape of Vigna mungo.</title>
        <authorList>
            <person name="Junaid A."/>
            <person name="Singh B."/>
            <person name="Bhatia S."/>
        </authorList>
    </citation>
    <scope>NUCLEOTIDE SEQUENCE [LARGE SCALE GENOMIC DNA]</scope>
    <source>
        <strain evidence="3">Urdbean</strain>
    </source>
</reference>
<dbReference type="PANTHER" id="PTHR31096:SF16">
    <property type="entry name" value="ACT DOMAIN-CONTAINING PROTEIN ACR11"/>
    <property type="match status" value="1"/>
</dbReference>
<sequence>MVVAMSVGLHFSAAHSSLRAMEKIICSAPFSRASSEFAATKPFRTFSRRLSSSGTTIIPRAAPVTDVEDGNQGETDTIPTPVVIIDQDSDPDATVVEITFGDRLGALLDTMNALKNLGLNVAKANVFLDSSGKHNKFSITKAMIMCLADVSNFFLSELSWLLYHYVIAKSDTGRKVEDPELLEAIRLTIINNLIQYHPESSSLLALGAAFGLLPPKEQVDVDIATHINISDDGPDRSLLYVETADRPGLLVDLVKIITDINIDVESGEFDTEGLLAKAKFHVSYNGKAIIKPLQQVLANSLRYFLRRPTTEESSF</sequence>
<evidence type="ECO:0000256" key="1">
    <source>
        <dbReference type="ARBA" id="ARBA00022737"/>
    </source>
</evidence>
<dbReference type="GO" id="GO:0009535">
    <property type="term" value="C:chloroplast thylakoid membrane"/>
    <property type="evidence" value="ECO:0007669"/>
    <property type="project" value="TreeGrafter"/>
</dbReference>
<dbReference type="GO" id="GO:0009570">
    <property type="term" value="C:chloroplast stroma"/>
    <property type="evidence" value="ECO:0007669"/>
    <property type="project" value="TreeGrafter"/>
</dbReference>
<accession>A0AAQ3S9D0</accession>
<dbReference type="AlphaFoldDB" id="A0AAQ3S9D0"/>
<keyword evidence="1 2" id="KW-0677">Repeat</keyword>
<evidence type="ECO:0000256" key="2">
    <source>
        <dbReference type="RuleBase" id="RU369043"/>
    </source>
</evidence>